<feature type="compositionally biased region" description="Polar residues" evidence="1">
    <location>
        <begin position="58"/>
        <end position="71"/>
    </location>
</feature>
<keyword evidence="2" id="KW-1133">Transmembrane helix</keyword>
<gene>
    <name evidence="3" type="ORF">B0H15DRAFT_584466</name>
</gene>
<keyword evidence="2" id="KW-0472">Membrane</keyword>
<evidence type="ECO:0000313" key="3">
    <source>
        <dbReference type="EMBL" id="KAJ7098621.1"/>
    </source>
</evidence>
<dbReference type="Proteomes" id="UP001222325">
    <property type="component" value="Unassembled WGS sequence"/>
</dbReference>
<dbReference type="AlphaFoldDB" id="A0AAD6UH88"/>
<evidence type="ECO:0000313" key="4">
    <source>
        <dbReference type="Proteomes" id="UP001222325"/>
    </source>
</evidence>
<evidence type="ECO:0000256" key="2">
    <source>
        <dbReference type="SAM" id="Phobius"/>
    </source>
</evidence>
<feature type="compositionally biased region" description="Polar residues" evidence="1">
    <location>
        <begin position="1"/>
        <end position="32"/>
    </location>
</feature>
<name>A0AAD6UH88_9AGAR</name>
<keyword evidence="2" id="KW-0812">Transmembrane</keyword>
<protein>
    <submittedName>
        <fullName evidence="3">Uncharacterized protein</fullName>
    </submittedName>
</protein>
<feature type="region of interest" description="Disordered" evidence="1">
    <location>
        <begin position="1"/>
        <end position="138"/>
    </location>
</feature>
<organism evidence="3 4">
    <name type="scientific">Mycena belliarum</name>
    <dbReference type="NCBI Taxonomy" id="1033014"/>
    <lineage>
        <taxon>Eukaryota</taxon>
        <taxon>Fungi</taxon>
        <taxon>Dikarya</taxon>
        <taxon>Basidiomycota</taxon>
        <taxon>Agaricomycotina</taxon>
        <taxon>Agaricomycetes</taxon>
        <taxon>Agaricomycetidae</taxon>
        <taxon>Agaricales</taxon>
        <taxon>Marasmiineae</taxon>
        <taxon>Mycenaceae</taxon>
        <taxon>Mycena</taxon>
    </lineage>
</organism>
<dbReference type="EMBL" id="JARJCN010000008">
    <property type="protein sequence ID" value="KAJ7098621.1"/>
    <property type="molecule type" value="Genomic_DNA"/>
</dbReference>
<accession>A0AAD6UH88</accession>
<reference evidence="3" key="1">
    <citation type="submission" date="2023-03" db="EMBL/GenBank/DDBJ databases">
        <title>Massive genome expansion in bonnet fungi (Mycena s.s.) driven by repeated elements and novel gene families across ecological guilds.</title>
        <authorList>
            <consortium name="Lawrence Berkeley National Laboratory"/>
            <person name="Harder C.B."/>
            <person name="Miyauchi S."/>
            <person name="Viragh M."/>
            <person name="Kuo A."/>
            <person name="Thoen E."/>
            <person name="Andreopoulos B."/>
            <person name="Lu D."/>
            <person name="Skrede I."/>
            <person name="Drula E."/>
            <person name="Henrissat B."/>
            <person name="Morin E."/>
            <person name="Kohler A."/>
            <person name="Barry K."/>
            <person name="LaButti K."/>
            <person name="Morin E."/>
            <person name="Salamov A."/>
            <person name="Lipzen A."/>
            <person name="Mereny Z."/>
            <person name="Hegedus B."/>
            <person name="Baldrian P."/>
            <person name="Stursova M."/>
            <person name="Weitz H."/>
            <person name="Taylor A."/>
            <person name="Grigoriev I.V."/>
            <person name="Nagy L.G."/>
            <person name="Martin F."/>
            <person name="Kauserud H."/>
        </authorList>
    </citation>
    <scope>NUCLEOTIDE SEQUENCE</scope>
    <source>
        <strain evidence="3">CBHHK173m</strain>
    </source>
</reference>
<comment type="caution">
    <text evidence="3">The sequence shown here is derived from an EMBL/GenBank/DDBJ whole genome shotgun (WGS) entry which is preliminary data.</text>
</comment>
<proteinExistence type="predicted"/>
<feature type="transmembrane region" description="Helical" evidence="2">
    <location>
        <begin position="270"/>
        <end position="290"/>
    </location>
</feature>
<feature type="compositionally biased region" description="Polar residues" evidence="1">
    <location>
        <begin position="111"/>
        <end position="128"/>
    </location>
</feature>
<sequence length="291" mass="30713">MPATLRSSPAGTRTTRNSTKSPVPTPEKSSTPGKPRYCTSCKRPRKGHPREGCPFAEDTNQSDPASDSPTRSVAAALDALNLAGRDTDPDTEDAVERKPRKPFTRMPGTLLTPTSSFMYTEPSQSQSESCKDETPLASAPSFASSVPYLALSQLFDADATTKSRAHTPVEGGRPATATRPLARTLTRDERTAFTESLTRLAKATVYVLPTSDIAAIKDAAAARGLSARELKLDHADTLLVIGSGRAVDVLFYQVEAKMHSLVPPPNGGTVAKTLVVGAVGAVVAFGALAFS</sequence>
<keyword evidence="4" id="KW-1185">Reference proteome</keyword>
<evidence type="ECO:0000256" key="1">
    <source>
        <dbReference type="SAM" id="MobiDB-lite"/>
    </source>
</evidence>